<organism evidence="1 2">
    <name type="scientific">Parabacteroides distasonis</name>
    <dbReference type="NCBI Taxonomy" id="823"/>
    <lineage>
        <taxon>Bacteria</taxon>
        <taxon>Pseudomonadati</taxon>
        <taxon>Bacteroidota</taxon>
        <taxon>Bacteroidia</taxon>
        <taxon>Bacteroidales</taxon>
        <taxon>Tannerellaceae</taxon>
        <taxon>Parabacteroides</taxon>
    </lineage>
</organism>
<protein>
    <submittedName>
        <fullName evidence="1">Uncharacterized protein</fullName>
    </submittedName>
</protein>
<evidence type="ECO:0000313" key="2">
    <source>
        <dbReference type="Proteomes" id="UP000441358"/>
    </source>
</evidence>
<accession>A0A7K0HR87</accession>
<dbReference type="RefSeq" id="WP_129943409.1">
    <property type="nucleotide sequence ID" value="NZ_WKMC01000029.1"/>
</dbReference>
<proteinExistence type="predicted"/>
<sequence>MKSNVTKLLHELFTVTTEQDLQRFYWTLRWYREEEEELYALLGRLADIYPDLPTTHQRAACLLSLFLYDMLPQGEGWASARACANLLLDGKDLMRPEGRSWSEVAWCKLCRQKGFPPTSMQMTENPPFLASYTPYFEYGFEIVPEERIACCRDEEGALLLVQLVEEPNAILCDEDPFNDEPPLYFTKYSHFISPVYKLKLLRAVMSELLRKKAYPYIRIRLMVIYVSSEVSLLNEADMEKIWKQEDAEIFLNSRDNNIRFPIGVKSSGEPLPFPKLLCDWLTGVRQIYRQIPIQQLYSLEDILIAFDNII</sequence>
<gene>
    <name evidence="1" type="ORF">GKD66_21065</name>
</gene>
<name>A0A7K0HR87_PARDI</name>
<comment type="caution">
    <text evidence="1">The sequence shown here is derived from an EMBL/GenBank/DDBJ whole genome shotgun (WGS) entry which is preliminary data.</text>
</comment>
<reference evidence="1 2" key="1">
    <citation type="journal article" date="2019" name="Nat. Med.">
        <title>A library of human gut bacterial isolates paired with longitudinal multiomics data enables mechanistic microbiome research.</title>
        <authorList>
            <person name="Poyet M."/>
            <person name="Groussin M."/>
            <person name="Gibbons S.M."/>
            <person name="Avila-Pacheco J."/>
            <person name="Jiang X."/>
            <person name="Kearney S.M."/>
            <person name="Perrotta A.R."/>
            <person name="Berdy B."/>
            <person name="Zhao S."/>
            <person name="Lieberman T.D."/>
            <person name="Swanson P.K."/>
            <person name="Smith M."/>
            <person name="Roesemann S."/>
            <person name="Alexander J.E."/>
            <person name="Rich S.A."/>
            <person name="Livny J."/>
            <person name="Vlamakis H."/>
            <person name="Clish C."/>
            <person name="Bullock K."/>
            <person name="Deik A."/>
            <person name="Scott J."/>
            <person name="Pierce K.A."/>
            <person name="Xavier R.J."/>
            <person name="Alm E.J."/>
        </authorList>
    </citation>
    <scope>NUCLEOTIDE SEQUENCE [LARGE SCALE GENOMIC DNA]</scope>
    <source>
        <strain evidence="1 2">BIOML-A32</strain>
    </source>
</reference>
<dbReference type="Proteomes" id="UP000441358">
    <property type="component" value="Unassembled WGS sequence"/>
</dbReference>
<evidence type="ECO:0000313" key="1">
    <source>
        <dbReference type="EMBL" id="MRZ52661.1"/>
    </source>
</evidence>
<dbReference type="AlphaFoldDB" id="A0A7K0HR87"/>
<dbReference type="EMBL" id="WKMC01000029">
    <property type="protein sequence ID" value="MRZ52661.1"/>
    <property type="molecule type" value="Genomic_DNA"/>
</dbReference>